<protein>
    <submittedName>
        <fullName evidence="1">Uncharacterized protein</fullName>
    </submittedName>
</protein>
<dbReference type="OrthoDB" id="677177at2"/>
<keyword evidence="2" id="KW-1185">Reference proteome</keyword>
<accession>A0A562SWH9</accession>
<gene>
    <name evidence="1" type="ORF">IQ13_0549</name>
</gene>
<name>A0A562SWH9_9BACT</name>
<dbReference type="EMBL" id="VLLE01000002">
    <property type="protein sequence ID" value="TWI85388.1"/>
    <property type="molecule type" value="Genomic_DNA"/>
</dbReference>
<evidence type="ECO:0000313" key="1">
    <source>
        <dbReference type="EMBL" id="TWI85388.1"/>
    </source>
</evidence>
<sequence length="83" mass="9813">MKRHYYDDHAHIAESFTLNEDHTSRLAFLAYHKIHAYKLSLSSEAFCVNRRELAELISTTLFNYVHPCTLLQMANYYNESNEN</sequence>
<evidence type="ECO:0000313" key="2">
    <source>
        <dbReference type="Proteomes" id="UP000316167"/>
    </source>
</evidence>
<proteinExistence type="predicted"/>
<organism evidence="1 2">
    <name type="scientific">Lacibacter cauensis</name>
    <dbReference type="NCBI Taxonomy" id="510947"/>
    <lineage>
        <taxon>Bacteria</taxon>
        <taxon>Pseudomonadati</taxon>
        <taxon>Bacteroidota</taxon>
        <taxon>Chitinophagia</taxon>
        <taxon>Chitinophagales</taxon>
        <taxon>Chitinophagaceae</taxon>
        <taxon>Lacibacter</taxon>
    </lineage>
</organism>
<reference evidence="1 2" key="1">
    <citation type="journal article" date="2015" name="Stand. Genomic Sci.">
        <title>Genomic Encyclopedia of Bacterial and Archaeal Type Strains, Phase III: the genomes of soil and plant-associated and newly described type strains.</title>
        <authorList>
            <person name="Whitman W.B."/>
            <person name="Woyke T."/>
            <person name="Klenk H.P."/>
            <person name="Zhou Y."/>
            <person name="Lilburn T.G."/>
            <person name="Beck B.J."/>
            <person name="De Vos P."/>
            <person name="Vandamme P."/>
            <person name="Eisen J.A."/>
            <person name="Garrity G."/>
            <person name="Hugenholtz P."/>
            <person name="Kyrpides N.C."/>
        </authorList>
    </citation>
    <scope>NUCLEOTIDE SEQUENCE [LARGE SCALE GENOMIC DNA]</scope>
    <source>
        <strain evidence="1 2">CGMCC 1.7271</strain>
    </source>
</reference>
<comment type="caution">
    <text evidence="1">The sequence shown here is derived from an EMBL/GenBank/DDBJ whole genome shotgun (WGS) entry which is preliminary data.</text>
</comment>
<dbReference type="AlphaFoldDB" id="A0A562SWH9"/>
<dbReference type="RefSeq" id="WP_144884235.1">
    <property type="nucleotide sequence ID" value="NZ_VLLE01000002.1"/>
</dbReference>
<dbReference type="Proteomes" id="UP000316167">
    <property type="component" value="Unassembled WGS sequence"/>
</dbReference>